<comment type="caution">
    <text evidence="3">The sequence shown here is derived from an EMBL/GenBank/DDBJ whole genome shotgun (WGS) entry which is preliminary data.</text>
</comment>
<dbReference type="InterPro" id="IPR017853">
    <property type="entry name" value="GH"/>
</dbReference>
<name>A0ABW2IPI7_9PROT</name>
<dbReference type="InterPro" id="IPR013780">
    <property type="entry name" value="Glyco_hydro_b"/>
</dbReference>
<organism evidence="3 4">
    <name type="scientific">Hirschia litorea</name>
    <dbReference type="NCBI Taxonomy" id="1199156"/>
    <lineage>
        <taxon>Bacteria</taxon>
        <taxon>Pseudomonadati</taxon>
        <taxon>Pseudomonadota</taxon>
        <taxon>Alphaproteobacteria</taxon>
        <taxon>Hyphomonadales</taxon>
        <taxon>Hyphomonadaceae</taxon>
        <taxon>Hirschia</taxon>
    </lineage>
</organism>
<evidence type="ECO:0000259" key="2">
    <source>
        <dbReference type="SMART" id="SM00642"/>
    </source>
</evidence>
<dbReference type="Gene3D" id="3.20.20.80">
    <property type="entry name" value="Glycosidases"/>
    <property type="match status" value="1"/>
</dbReference>
<keyword evidence="3" id="KW-0378">Hydrolase</keyword>
<evidence type="ECO:0000313" key="3">
    <source>
        <dbReference type="EMBL" id="MFC7292813.1"/>
    </source>
</evidence>
<proteinExistence type="inferred from homology"/>
<feature type="domain" description="Glycosyl hydrolase family 13 catalytic" evidence="2">
    <location>
        <begin position="30"/>
        <end position="415"/>
    </location>
</feature>
<dbReference type="InterPro" id="IPR045857">
    <property type="entry name" value="O16G_dom_2"/>
</dbReference>
<dbReference type="Proteomes" id="UP001596492">
    <property type="component" value="Unassembled WGS sequence"/>
</dbReference>
<dbReference type="SMART" id="SM00642">
    <property type="entry name" value="Aamy"/>
    <property type="match status" value="1"/>
</dbReference>
<reference evidence="4" key="1">
    <citation type="journal article" date="2019" name="Int. J. Syst. Evol. Microbiol.">
        <title>The Global Catalogue of Microorganisms (GCM) 10K type strain sequencing project: providing services to taxonomists for standard genome sequencing and annotation.</title>
        <authorList>
            <consortium name="The Broad Institute Genomics Platform"/>
            <consortium name="The Broad Institute Genome Sequencing Center for Infectious Disease"/>
            <person name="Wu L."/>
            <person name="Ma J."/>
        </authorList>
    </citation>
    <scope>NUCLEOTIDE SEQUENCE [LARGE SCALE GENOMIC DNA]</scope>
    <source>
        <strain evidence="4">CCUG 51308</strain>
    </source>
</reference>
<dbReference type="EMBL" id="JBHTBR010000005">
    <property type="protein sequence ID" value="MFC7292813.1"/>
    <property type="molecule type" value="Genomic_DNA"/>
</dbReference>
<evidence type="ECO:0000313" key="4">
    <source>
        <dbReference type="Proteomes" id="UP001596492"/>
    </source>
</evidence>
<protein>
    <submittedName>
        <fullName evidence="3">Alpha-glucosidase</fullName>
        <ecNumber evidence="3">3.2.1.20</ecNumber>
    </submittedName>
</protein>
<dbReference type="Gene3D" id="2.60.40.1180">
    <property type="entry name" value="Golgi alpha-mannosidase II"/>
    <property type="match status" value="1"/>
</dbReference>
<sequence length="554" mass="62928">MNASTTLAKPSVHPHTNSQSFWWKGAVIYQIYPRSFLDTNDDGVGDLAGILSGLEYVASLGVDGIWISPFYTSPMKDFGYDIANYCDVDPIFGTLADFDAIIERAHELGLKVIIDQVYSHTSDQHPWFETSRKDRTNEKSDWYVWADAKPDGSPPSNWQSVFGGPAWEWDARRKQFYLHNFLTEQPQLNVNNPEVQAALLETTRFWLERNVDGFRLDAINFSMHDTQLRDNPPSNKPIEAITRSFDMQLHTYNQSQPEIPAFLQKVRTLLDSYGAKFTVAEVGGDDPIHEMKAFTHGEKHLNSAYNFDFLYAEKLTTEGIMKSVNMWDGNSEEGWPSWAFSNHDAPRAVSRWIPHEEHPQASHTLMMLLMSLRGNPIIYQGEELGLPQAHVPFDKLVDPEAIVNWPHTLGRDGARTPLPWHHDKPHAGFSNEEPWLPVDDNHYPLSINQQNQDNSSCLNAVKKLVKLRKTIPALSIGDQTFIPQSDGILVFIRKSGQERILCGYNLTDEHVFIDIQENLELIATEAGPTSPNSPFTNKLAPWSGFWARLITQTE</sequence>
<dbReference type="RefSeq" id="WP_382168553.1">
    <property type="nucleotide sequence ID" value="NZ_JBHTBR010000005.1"/>
</dbReference>
<dbReference type="SUPFAM" id="SSF51445">
    <property type="entry name" value="(Trans)glycosidases"/>
    <property type="match status" value="1"/>
</dbReference>
<keyword evidence="4" id="KW-1185">Reference proteome</keyword>
<keyword evidence="3" id="KW-0326">Glycosidase</keyword>
<dbReference type="GO" id="GO:0004558">
    <property type="term" value="F:alpha-1,4-glucosidase activity"/>
    <property type="evidence" value="ECO:0007669"/>
    <property type="project" value="UniProtKB-EC"/>
</dbReference>
<evidence type="ECO:0000256" key="1">
    <source>
        <dbReference type="ARBA" id="ARBA00008061"/>
    </source>
</evidence>
<dbReference type="Pfam" id="PF00128">
    <property type="entry name" value="Alpha-amylase"/>
    <property type="match status" value="1"/>
</dbReference>
<dbReference type="CDD" id="cd11330">
    <property type="entry name" value="AmyAc_OligoGlu"/>
    <property type="match status" value="1"/>
</dbReference>
<dbReference type="PANTHER" id="PTHR10357">
    <property type="entry name" value="ALPHA-AMYLASE FAMILY MEMBER"/>
    <property type="match status" value="1"/>
</dbReference>
<dbReference type="InterPro" id="IPR006047">
    <property type="entry name" value="GH13_cat_dom"/>
</dbReference>
<gene>
    <name evidence="3" type="ORF">ACFQS8_14365</name>
</gene>
<dbReference type="EC" id="3.2.1.20" evidence="3"/>
<comment type="similarity">
    <text evidence="1">Belongs to the glycosyl hydrolase 13 family.</text>
</comment>
<accession>A0ABW2IPI7</accession>
<dbReference type="Gene3D" id="3.90.400.10">
    <property type="entry name" value="Oligo-1,6-glucosidase, Domain 2"/>
    <property type="match status" value="1"/>
</dbReference>
<dbReference type="SUPFAM" id="SSF51011">
    <property type="entry name" value="Glycosyl hydrolase domain"/>
    <property type="match status" value="1"/>
</dbReference>
<dbReference type="PANTHER" id="PTHR10357:SF179">
    <property type="entry name" value="NEUTRAL AND BASIC AMINO ACID TRANSPORT PROTEIN RBAT"/>
    <property type="match status" value="1"/>
</dbReference>